<reference evidence="2 3" key="1">
    <citation type="submission" date="2019-10" db="EMBL/GenBank/DDBJ databases">
        <authorList>
            <person name="Palmer J.M."/>
        </authorList>
    </citation>
    <scope>NUCLEOTIDE SEQUENCE [LARGE SCALE GENOMIC DNA]</scope>
    <source>
        <strain evidence="2 3">TWF696</strain>
    </source>
</reference>
<comment type="caution">
    <text evidence="2">The sequence shown here is derived from an EMBL/GenBank/DDBJ whole genome shotgun (WGS) entry which is preliminary data.</text>
</comment>
<organism evidence="2 3">
    <name type="scientific">Orbilia brochopaga</name>
    <dbReference type="NCBI Taxonomy" id="3140254"/>
    <lineage>
        <taxon>Eukaryota</taxon>
        <taxon>Fungi</taxon>
        <taxon>Dikarya</taxon>
        <taxon>Ascomycota</taxon>
        <taxon>Pezizomycotina</taxon>
        <taxon>Orbiliomycetes</taxon>
        <taxon>Orbiliales</taxon>
        <taxon>Orbiliaceae</taxon>
        <taxon>Orbilia</taxon>
    </lineage>
</organism>
<proteinExistence type="predicted"/>
<dbReference type="AlphaFoldDB" id="A0AAV9TZH3"/>
<dbReference type="SUPFAM" id="SSF54695">
    <property type="entry name" value="POZ domain"/>
    <property type="match status" value="1"/>
</dbReference>
<evidence type="ECO:0000313" key="2">
    <source>
        <dbReference type="EMBL" id="KAK6330419.1"/>
    </source>
</evidence>
<dbReference type="InterPro" id="IPR011333">
    <property type="entry name" value="SKP1/BTB/POZ_sf"/>
</dbReference>
<dbReference type="InterPro" id="IPR000210">
    <property type="entry name" value="BTB/POZ_dom"/>
</dbReference>
<feature type="domain" description="BTB" evidence="1">
    <location>
        <begin position="6"/>
        <end position="72"/>
    </location>
</feature>
<keyword evidence="3" id="KW-1185">Reference proteome</keyword>
<dbReference type="CDD" id="cd18186">
    <property type="entry name" value="BTB_POZ_ZBTB_KLHL-like"/>
    <property type="match status" value="1"/>
</dbReference>
<name>A0AAV9TZH3_9PEZI</name>
<protein>
    <recommendedName>
        <fullName evidence="1">BTB domain-containing protein</fullName>
    </recommendedName>
</protein>
<dbReference type="Proteomes" id="UP001375240">
    <property type="component" value="Unassembled WGS sequence"/>
</dbReference>
<dbReference type="EMBL" id="JAVHNQ010000018">
    <property type="protein sequence ID" value="KAK6330419.1"/>
    <property type="molecule type" value="Genomic_DNA"/>
</dbReference>
<dbReference type="PROSITE" id="PS50097">
    <property type="entry name" value="BTB"/>
    <property type="match status" value="1"/>
</dbReference>
<sequence length="258" mass="29524">MNTRGTDMIVRVGDSLFPFELHRAIACQRSGLFRALCGKPKFYGQFDFPNIEKHTMKTIIRFLYCGKYDLMGSEIEYDILALRYEDRKYNVKGKVLLDYQAAYYFDIPAMKDEIVYKMAKDFCQVDCGGSILVPDLIHFAAMYFDLEGADRQKHVDMIAAVVSGSCPPRKLAGVLKAYDQLGGARTKFYRALKEFSTGSRMHADREGIEKLSSLGLYLAAGMLTVHFNHLVLRNPFLSLRFILYRVCELLIYGIHFLL</sequence>
<accession>A0AAV9TZH3</accession>
<evidence type="ECO:0000313" key="3">
    <source>
        <dbReference type="Proteomes" id="UP001375240"/>
    </source>
</evidence>
<dbReference type="Gene3D" id="3.30.710.10">
    <property type="entry name" value="Potassium Channel Kv1.1, Chain A"/>
    <property type="match status" value="1"/>
</dbReference>
<dbReference type="Pfam" id="PF00651">
    <property type="entry name" value="BTB"/>
    <property type="match status" value="1"/>
</dbReference>
<evidence type="ECO:0000259" key="1">
    <source>
        <dbReference type="PROSITE" id="PS50097"/>
    </source>
</evidence>
<gene>
    <name evidence="2" type="ORF">TWF696_003516</name>
</gene>